<dbReference type="CDD" id="cd11614">
    <property type="entry name" value="SAF_CpaB_FlgA_like"/>
    <property type="match status" value="1"/>
</dbReference>
<feature type="domain" description="Flagella basal body P-ring formation protein FlgA SAF" evidence="2">
    <location>
        <begin position="34"/>
        <end position="151"/>
    </location>
</feature>
<dbReference type="InterPro" id="IPR017585">
    <property type="entry name" value="SAF_FlgA"/>
</dbReference>
<feature type="chain" id="PRO_5044990702" description="Flagella basal body P-ring formation protein FlgA" evidence="1">
    <location>
        <begin position="26"/>
        <end position="154"/>
    </location>
</feature>
<organism evidence="3 4">
    <name type="scientific">Blastomonas aquatica</name>
    <dbReference type="NCBI Taxonomy" id="1510276"/>
    <lineage>
        <taxon>Bacteria</taxon>
        <taxon>Pseudomonadati</taxon>
        <taxon>Pseudomonadota</taxon>
        <taxon>Alphaproteobacteria</taxon>
        <taxon>Sphingomonadales</taxon>
        <taxon>Sphingomonadaceae</taxon>
        <taxon>Blastomonas</taxon>
    </lineage>
</organism>
<dbReference type="Pfam" id="PF13144">
    <property type="entry name" value="ChapFlgA"/>
    <property type="match status" value="1"/>
</dbReference>
<proteinExistence type="inferred from homology"/>
<sequence length="154" mass="15966">MMVRPIVLAALASALLPVAPLLAQAAAPMASTDVLARTVQRGEVLAAGDFTSTEIPVAQARDAMSAQQAAGREARRTLRGGLPVRAGDLGDPRVILRGDPVTIRLRSGALTISANGRALADAARGKPLRVFNEATNQTLDAIAEEPGVVRVTAR</sequence>
<name>A0ABQ1JRB2_9SPHN</name>
<dbReference type="RefSeq" id="WP_229737094.1">
    <property type="nucleotide sequence ID" value="NZ_BMGD01000006.1"/>
</dbReference>
<dbReference type="PANTHER" id="PTHR36307:SF1">
    <property type="entry name" value="FLAGELLA BASAL BODY P-RING FORMATION PROTEIN FLGA"/>
    <property type="match status" value="1"/>
</dbReference>
<accession>A0ABQ1JRB2</accession>
<comment type="caution">
    <text evidence="3">The sequence shown here is derived from an EMBL/GenBank/DDBJ whole genome shotgun (WGS) entry which is preliminary data.</text>
</comment>
<evidence type="ECO:0000259" key="2">
    <source>
        <dbReference type="Pfam" id="PF13144"/>
    </source>
</evidence>
<keyword evidence="1" id="KW-0574">Periplasm</keyword>
<comment type="function">
    <text evidence="1">Involved in the assembly process of the P-ring formation. It may associate with FlgF on the rod constituting a structure essential for the P-ring assembly or may act as a modulator protein for the P-ring assembly.</text>
</comment>
<reference evidence="4" key="1">
    <citation type="journal article" date="2019" name="Int. J. Syst. Evol. Microbiol.">
        <title>The Global Catalogue of Microorganisms (GCM) 10K type strain sequencing project: providing services to taxonomists for standard genome sequencing and annotation.</title>
        <authorList>
            <consortium name="The Broad Institute Genomics Platform"/>
            <consortium name="The Broad Institute Genome Sequencing Center for Infectious Disease"/>
            <person name="Wu L."/>
            <person name="Ma J."/>
        </authorList>
    </citation>
    <scope>NUCLEOTIDE SEQUENCE [LARGE SCALE GENOMIC DNA]</scope>
    <source>
        <strain evidence="4">CGMCC 1.12851</strain>
    </source>
</reference>
<evidence type="ECO:0000256" key="1">
    <source>
        <dbReference type="RuleBase" id="RU362063"/>
    </source>
</evidence>
<evidence type="ECO:0000313" key="4">
    <source>
        <dbReference type="Proteomes" id="UP000614261"/>
    </source>
</evidence>
<dbReference type="NCBIfam" id="TIGR03170">
    <property type="entry name" value="flgA_cterm"/>
    <property type="match status" value="1"/>
</dbReference>
<keyword evidence="1" id="KW-0732">Signal</keyword>
<comment type="subcellular location">
    <subcellularLocation>
        <location evidence="1">Periplasm</location>
    </subcellularLocation>
</comment>
<feature type="signal peptide" evidence="1">
    <location>
        <begin position="1"/>
        <end position="25"/>
    </location>
</feature>
<protein>
    <recommendedName>
        <fullName evidence="1">Flagella basal body P-ring formation protein FlgA</fullName>
    </recommendedName>
</protein>
<evidence type="ECO:0000313" key="3">
    <source>
        <dbReference type="EMBL" id="GGB74408.1"/>
    </source>
</evidence>
<dbReference type="Gene3D" id="2.30.30.760">
    <property type="match status" value="1"/>
</dbReference>
<dbReference type="EMBL" id="BMGD01000006">
    <property type="protein sequence ID" value="GGB74408.1"/>
    <property type="molecule type" value="Genomic_DNA"/>
</dbReference>
<keyword evidence="4" id="KW-1185">Reference proteome</keyword>
<gene>
    <name evidence="3" type="ORF">GCM10010833_32030</name>
</gene>
<dbReference type="Gene3D" id="3.90.1210.10">
    <property type="entry name" value="Antifreeze-like/N-acetylneuraminic acid synthase C-terminal domain"/>
    <property type="match status" value="1"/>
</dbReference>
<comment type="similarity">
    <text evidence="1">Belongs to the FlgA family.</text>
</comment>
<dbReference type="PANTHER" id="PTHR36307">
    <property type="entry name" value="FLAGELLA BASAL BODY P-RING FORMATION PROTEIN FLGA"/>
    <property type="match status" value="1"/>
</dbReference>
<dbReference type="InterPro" id="IPR039246">
    <property type="entry name" value="Flagellar_FlgA"/>
</dbReference>
<keyword evidence="1" id="KW-1005">Bacterial flagellum biogenesis</keyword>
<dbReference type="Proteomes" id="UP000614261">
    <property type="component" value="Unassembled WGS sequence"/>
</dbReference>